<feature type="compositionally biased region" description="Polar residues" evidence="10">
    <location>
        <begin position="179"/>
        <end position="191"/>
    </location>
</feature>
<sequence length="411" mass="46277">MEDNFRNILIILSAIVITAIFIHGLWTIRKQKNPYKLKTSKSKIDPISRDFDRKGFDQDGVGQIKVKSSLQNDKLNLEDEAVAEHVLTTGVQLPDDLSKSQILIKKDVLSGLTGQEKQLEPEKIDTRSNQNLDSSLANDWFKDDASELLHEGPEEASLEDSREDSSSQFTKDELGDELTPTSRSNNINNAHQPVEPKAPVYIEPLYEQPVTQAKPARAPIKKVGKSPSTATFKREQIEIDFDNQFNEQATEKVTEQVTKPKKVKTQLDPQVIILSVVMPANQQMFGAALLPSVLTLGLKYGEMNIFHRHEDNAGNGKVTFSLANIMNPGSFDLDSMENFATRGVSLFMTLPNAGDPFYVFEQMLNAAKQLAQEFNAQLLDDKRNVMTKQTEQHYLSKIREFDRQSRIALVE</sequence>
<comment type="subcellular location">
    <subcellularLocation>
        <location evidence="8">Cell inner membrane</location>
        <topology evidence="8">Single-pass type I membrane protein</topology>
    </subcellularLocation>
    <text evidence="8">Localizes to the Z ring in an FtsZ-dependent manner.</text>
</comment>
<dbReference type="GO" id="GO:0032153">
    <property type="term" value="C:cell division site"/>
    <property type="evidence" value="ECO:0007669"/>
    <property type="project" value="UniProtKB-UniRule"/>
</dbReference>
<feature type="compositionally biased region" description="Basic and acidic residues" evidence="10">
    <location>
        <begin position="152"/>
        <end position="173"/>
    </location>
</feature>
<evidence type="ECO:0000256" key="7">
    <source>
        <dbReference type="ARBA" id="ARBA00023306"/>
    </source>
</evidence>
<keyword evidence="3 8" id="KW-0132">Cell division</keyword>
<keyword evidence="6 8" id="KW-0472">Membrane</keyword>
<evidence type="ECO:0000256" key="5">
    <source>
        <dbReference type="ARBA" id="ARBA00022989"/>
    </source>
</evidence>
<comment type="function">
    <text evidence="8 9">Essential cell division protein that stabilizes the FtsZ protofilaments by cross-linking them and that serves as a cytoplasmic membrane anchor for the Z ring. Also required for the recruitment to the septal ring of downstream cell division proteins.</text>
</comment>
<evidence type="ECO:0000256" key="2">
    <source>
        <dbReference type="ARBA" id="ARBA00022519"/>
    </source>
</evidence>
<dbReference type="GO" id="GO:0043093">
    <property type="term" value="P:FtsZ-dependent cytokinesis"/>
    <property type="evidence" value="ECO:0007669"/>
    <property type="project" value="UniProtKB-UniRule"/>
</dbReference>
<proteinExistence type="inferred from homology"/>
<evidence type="ECO:0000256" key="6">
    <source>
        <dbReference type="ARBA" id="ARBA00023136"/>
    </source>
</evidence>
<evidence type="ECO:0000256" key="10">
    <source>
        <dbReference type="SAM" id="MobiDB-lite"/>
    </source>
</evidence>
<keyword evidence="2 8" id="KW-0997">Cell inner membrane</keyword>
<organism evidence="12 13">
    <name type="scientific">Colwellia psychrerythraea</name>
    <name type="common">Vibrio psychroerythus</name>
    <dbReference type="NCBI Taxonomy" id="28229"/>
    <lineage>
        <taxon>Bacteria</taxon>
        <taxon>Pseudomonadati</taxon>
        <taxon>Pseudomonadota</taxon>
        <taxon>Gammaproteobacteria</taxon>
        <taxon>Alteromonadales</taxon>
        <taxon>Colwelliaceae</taxon>
        <taxon>Colwellia</taxon>
    </lineage>
</organism>
<evidence type="ECO:0000256" key="8">
    <source>
        <dbReference type="HAMAP-Rule" id="MF_00509"/>
    </source>
</evidence>
<dbReference type="AlphaFoldDB" id="A0A099KZQ4"/>
<feature type="region of interest" description="Disordered" evidence="10">
    <location>
        <begin position="152"/>
        <end position="196"/>
    </location>
</feature>
<dbReference type="OrthoDB" id="7054914at2"/>
<feature type="domain" description="ZipA C-terminal FtsZ-binding" evidence="11">
    <location>
        <begin position="268"/>
        <end position="398"/>
    </location>
</feature>
<dbReference type="SMART" id="SM00771">
    <property type="entry name" value="ZipA_C"/>
    <property type="match status" value="1"/>
</dbReference>
<accession>A0A099KZQ4</accession>
<evidence type="ECO:0000256" key="4">
    <source>
        <dbReference type="ARBA" id="ARBA00022692"/>
    </source>
</evidence>
<gene>
    <name evidence="8" type="primary">zipA</name>
    <name evidence="12" type="ORF">GAB14E_0028</name>
</gene>
<evidence type="ECO:0000256" key="9">
    <source>
        <dbReference type="RuleBase" id="RU003612"/>
    </source>
</evidence>
<dbReference type="PANTHER" id="PTHR38685">
    <property type="entry name" value="CELL DIVISION PROTEIN ZIPA"/>
    <property type="match status" value="1"/>
</dbReference>
<dbReference type="PATRIC" id="fig|28229.3.peg.958"/>
<dbReference type="InterPro" id="IPR011919">
    <property type="entry name" value="Cell_div_ZipA"/>
</dbReference>
<dbReference type="SUPFAM" id="SSF64383">
    <property type="entry name" value="Cell-division protein ZipA, C-terminal domain"/>
    <property type="match status" value="1"/>
</dbReference>
<keyword evidence="7 8" id="KW-0131">Cell cycle</keyword>
<keyword evidence="4 8" id="KW-0812">Transmembrane</keyword>
<comment type="similarity">
    <text evidence="8 9">Belongs to the ZipA family.</text>
</comment>
<name>A0A099KZQ4_COLPS</name>
<comment type="caution">
    <text evidence="12">The sequence shown here is derived from an EMBL/GenBank/DDBJ whole genome shotgun (WGS) entry which is preliminary data.</text>
</comment>
<comment type="subunit">
    <text evidence="8">Interacts with FtsZ via their C-terminal domains.</text>
</comment>
<dbReference type="EMBL" id="JQEC01000011">
    <property type="protein sequence ID" value="KGJ96081.1"/>
    <property type="molecule type" value="Genomic_DNA"/>
</dbReference>
<reference evidence="12 13" key="1">
    <citation type="submission" date="2014-08" db="EMBL/GenBank/DDBJ databases">
        <title>Genomic and Phenotypic Diversity of Colwellia psychrerythraea strains from Disparate Marine Basins.</title>
        <authorList>
            <person name="Techtmann S.M."/>
            <person name="Stelling S.C."/>
            <person name="Utturkar S.M."/>
            <person name="Alshibli N."/>
            <person name="Harris A."/>
            <person name="Brown S.D."/>
            <person name="Hazen T.C."/>
        </authorList>
    </citation>
    <scope>NUCLEOTIDE SEQUENCE [LARGE SCALE GENOMIC DNA]</scope>
    <source>
        <strain evidence="12 13">GAB14E</strain>
    </source>
</reference>
<keyword evidence="1 8" id="KW-1003">Cell membrane</keyword>
<dbReference type="PANTHER" id="PTHR38685:SF1">
    <property type="entry name" value="CELL DIVISION PROTEIN ZIPA"/>
    <property type="match status" value="1"/>
</dbReference>
<dbReference type="InterPro" id="IPR036765">
    <property type="entry name" value="ZipA_FtsZ-bd_C_sf"/>
</dbReference>
<protein>
    <recommendedName>
        <fullName evidence="8 9">Cell division protein ZipA</fullName>
    </recommendedName>
</protein>
<evidence type="ECO:0000313" key="12">
    <source>
        <dbReference type="EMBL" id="KGJ96081.1"/>
    </source>
</evidence>
<evidence type="ECO:0000256" key="1">
    <source>
        <dbReference type="ARBA" id="ARBA00022475"/>
    </source>
</evidence>
<dbReference type="Gene3D" id="3.30.1400.10">
    <property type="entry name" value="ZipA, C-terminal FtsZ-binding domain"/>
    <property type="match status" value="1"/>
</dbReference>
<feature type="transmembrane region" description="Helical" evidence="8">
    <location>
        <begin position="6"/>
        <end position="28"/>
    </location>
</feature>
<dbReference type="InterPro" id="IPR007449">
    <property type="entry name" value="ZipA_FtsZ-bd_C"/>
</dbReference>
<dbReference type="GO" id="GO:0000917">
    <property type="term" value="P:division septum assembly"/>
    <property type="evidence" value="ECO:0007669"/>
    <property type="project" value="TreeGrafter"/>
</dbReference>
<evidence type="ECO:0000313" key="13">
    <source>
        <dbReference type="Proteomes" id="UP000029868"/>
    </source>
</evidence>
<dbReference type="Proteomes" id="UP000029868">
    <property type="component" value="Unassembled WGS sequence"/>
</dbReference>
<dbReference type="RefSeq" id="WP_033081086.1">
    <property type="nucleotide sequence ID" value="NZ_JQEC01000011.1"/>
</dbReference>
<dbReference type="HAMAP" id="MF_00509">
    <property type="entry name" value="ZipA"/>
    <property type="match status" value="1"/>
</dbReference>
<evidence type="ECO:0000256" key="3">
    <source>
        <dbReference type="ARBA" id="ARBA00022618"/>
    </source>
</evidence>
<evidence type="ECO:0000259" key="11">
    <source>
        <dbReference type="SMART" id="SM00771"/>
    </source>
</evidence>
<dbReference type="Pfam" id="PF04354">
    <property type="entry name" value="ZipA_C"/>
    <property type="match status" value="1"/>
</dbReference>
<dbReference type="NCBIfam" id="TIGR02205">
    <property type="entry name" value="septum_zipA"/>
    <property type="match status" value="1"/>
</dbReference>
<keyword evidence="5 8" id="KW-1133">Transmembrane helix</keyword>
<dbReference type="GO" id="GO:0005886">
    <property type="term" value="C:plasma membrane"/>
    <property type="evidence" value="ECO:0007669"/>
    <property type="project" value="UniProtKB-SubCell"/>
</dbReference>